<evidence type="ECO:0000256" key="1">
    <source>
        <dbReference type="ARBA" id="ARBA00001946"/>
    </source>
</evidence>
<evidence type="ECO:0000256" key="3">
    <source>
        <dbReference type="ARBA" id="ARBA00016337"/>
    </source>
</evidence>
<dbReference type="InterPro" id="IPR003374">
    <property type="entry name" value="ApbE-like_sf"/>
</dbReference>
<keyword evidence="4" id="KW-0285">Flavoprotein</keyword>
<evidence type="ECO:0000256" key="2">
    <source>
        <dbReference type="ARBA" id="ARBA00011955"/>
    </source>
</evidence>
<proteinExistence type="predicted"/>
<dbReference type="EC" id="2.7.1.180" evidence="2"/>
<dbReference type="SUPFAM" id="SSF143631">
    <property type="entry name" value="ApbE-like"/>
    <property type="match status" value="1"/>
</dbReference>
<dbReference type="AlphaFoldDB" id="A0A6J6KE34"/>
<evidence type="ECO:0000256" key="7">
    <source>
        <dbReference type="ARBA" id="ARBA00022827"/>
    </source>
</evidence>
<gene>
    <name evidence="11" type="ORF">UFOPK1684_01170</name>
    <name evidence="12" type="ORF">UFOPK2158_01032</name>
</gene>
<dbReference type="EMBL" id="CAEZVY010000112">
    <property type="protein sequence ID" value="CAB4648041.1"/>
    <property type="molecule type" value="Genomic_DNA"/>
</dbReference>
<dbReference type="GO" id="GO:0046872">
    <property type="term" value="F:metal ion binding"/>
    <property type="evidence" value="ECO:0007669"/>
    <property type="project" value="UniProtKB-KW"/>
</dbReference>
<evidence type="ECO:0000313" key="12">
    <source>
        <dbReference type="EMBL" id="CAB4648041.1"/>
    </source>
</evidence>
<organism evidence="12">
    <name type="scientific">freshwater metagenome</name>
    <dbReference type="NCBI Taxonomy" id="449393"/>
    <lineage>
        <taxon>unclassified sequences</taxon>
        <taxon>metagenomes</taxon>
        <taxon>ecological metagenomes</taxon>
    </lineage>
</organism>
<accession>A0A6J6KE34</accession>
<dbReference type="PIRSF" id="PIRSF006268">
    <property type="entry name" value="ApbE"/>
    <property type="match status" value="1"/>
</dbReference>
<dbReference type="InterPro" id="IPR024932">
    <property type="entry name" value="ApbE"/>
</dbReference>
<dbReference type="GO" id="GO:0016740">
    <property type="term" value="F:transferase activity"/>
    <property type="evidence" value="ECO:0007669"/>
    <property type="project" value="UniProtKB-KW"/>
</dbReference>
<evidence type="ECO:0000256" key="8">
    <source>
        <dbReference type="ARBA" id="ARBA00022842"/>
    </source>
</evidence>
<evidence type="ECO:0000256" key="4">
    <source>
        <dbReference type="ARBA" id="ARBA00022630"/>
    </source>
</evidence>
<dbReference type="EMBL" id="CAEZTM010000062">
    <property type="protein sequence ID" value="CAB4577897.1"/>
    <property type="molecule type" value="Genomic_DNA"/>
</dbReference>
<evidence type="ECO:0000313" key="11">
    <source>
        <dbReference type="EMBL" id="CAB4577897.1"/>
    </source>
</evidence>
<name>A0A6J6KE34_9ZZZZ</name>
<protein>
    <recommendedName>
        <fullName evidence="3">FAD:protein FMN transferase</fullName>
        <ecNumber evidence="2">2.7.1.180</ecNumber>
    </recommendedName>
    <alternativeName>
        <fullName evidence="9">Flavin transferase</fullName>
    </alternativeName>
</protein>
<dbReference type="Gene3D" id="3.10.520.10">
    <property type="entry name" value="ApbE-like domains"/>
    <property type="match status" value="1"/>
</dbReference>
<sequence>MMANPSLLVDPVASALHSVLFSEGSGPRSFGAEGKIMGTRAKILTIGGMPELPEQLFEVLRSLEHRWSRFLDASELSVMNMNPGIAHPVSRETQELVHAMQRGHELTRGAFNPTLLPALVAEGYATSLVNPELTTRVHEAARSRGDLGRVEMGSGTITLPLGTMIDSGGVGKGLAADMTVRIAHEAGALGVLVDVGGDLRVSGFSPRGDSWRLAIENPLATAQQLSVIAVVDSGVATSTVTKRRFTSGSLETHHIISPRTLKSTVSDTIQATVVASTAADAEMWTKVAFVDGHRALLDLARRHQFEAGCLLVSGEWVTSPGWPVADA</sequence>
<evidence type="ECO:0000256" key="5">
    <source>
        <dbReference type="ARBA" id="ARBA00022679"/>
    </source>
</evidence>
<dbReference type="Pfam" id="PF02424">
    <property type="entry name" value="ApbE"/>
    <property type="match status" value="1"/>
</dbReference>
<dbReference type="PANTHER" id="PTHR30040:SF2">
    <property type="entry name" value="FAD:PROTEIN FMN TRANSFERASE"/>
    <property type="match status" value="1"/>
</dbReference>
<evidence type="ECO:0000256" key="9">
    <source>
        <dbReference type="ARBA" id="ARBA00031306"/>
    </source>
</evidence>
<keyword evidence="6" id="KW-0479">Metal-binding</keyword>
<comment type="catalytic activity">
    <reaction evidence="10">
        <text>L-threonyl-[protein] + FAD = FMN-L-threonyl-[protein] + AMP + H(+)</text>
        <dbReference type="Rhea" id="RHEA:36847"/>
        <dbReference type="Rhea" id="RHEA-COMP:11060"/>
        <dbReference type="Rhea" id="RHEA-COMP:11061"/>
        <dbReference type="ChEBI" id="CHEBI:15378"/>
        <dbReference type="ChEBI" id="CHEBI:30013"/>
        <dbReference type="ChEBI" id="CHEBI:57692"/>
        <dbReference type="ChEBI" id="CHEBI:74257"/>
        <dbReference type="ChEBI" id="CHEBI:456215"/>
        <dbReference type="EC" id="2.7.1.180"/>
    </reaction>
</comment>
<comment type="cofactor">
    <cofactor evidence="1">
        <name>Mg(2+)</name>
        <dbReference type="ChEBI" id="CHEBI:18420"/>
    </cofactor>
</comment>
<evidence type="ECO:0000256" key="6">
    <source>
        <dbReference type="ARBA" id="ARBA00022723"/>
    </source>
</evidence>
<dbReference type="PANTHER" id="PTHR30040">
    <property type="entry name" value="THIAMINE BIOSYNTHESIS LIPOPROTEIN APBE"/>
    <property type="match status" value="1"/>
</dbReference>
<evidence type="ECO:0000256" key="10">
    <source>
        <dbReference type="ARBA" id="ARBA00048540"/>
    </source>
</evidence>
<keyword evidence="7" id="KW-0274">FAD</keyword>
<reference evidence="12" key="1">
    <citation type="submission" date="2020-05" db="EMBL/GenBank/DDBJ databases">
        <authorList>
            <person name="Chiriac C."/>
            <person name="Salcher M."/>
            <person name="Ghai R."/>
            <person name="Kavagutti S V."/>
        </authorList>
    </citation>
    <scope>NUCLEOTIDE SEQUENCE</scope>
</reference>
<keyword evidence="8" id="KW-0460">Magnesium</keyword>
<keyword evidence="5" id="KW-0808">Transferase</keyword>